<dbReference type="Proteomes" id="UP000594800">
    <property type="component" value="Chromosome"/>
</dbReference>
<accession>A0A7S9LRJ0</accession>
<sequence length="83" mass="10206">MRLENFANELEKLKRRRRRKEIERRLAEGPRDPWRATRHGPMREIIITANRKWFDDDLSTFLGENDPAREEQFEDLAVRWLKQ</sequence>
<dbReference type="EMBL" id="CP064942">
    <property type="protein sequence ID" value="QPH53972.1"/>
    <property type="molecule type" value="Genomic_DNA"/>
</dbReference>
<name>A0A7S9LRJ0_9RHOB</name>
<keyword evidence="2" id="KW-1185">Reference proteome</keyword>
<protein>
    <submittedName>
        <fullName evidence="1">Uncharacterized protein</fullName>
    </submittedName>
</protein>
<dbReference type="RefSeq" id="WP_196103181.1">
    <property type="nucleotide sequence ID" value="NZ_CP064942.1"/>
</dbReference>
<evidence type="ECO:0000313" key="2">
    <source>
        <dbReference type="Proteomes" id="UP000594800"/>
    </source>
</evidence>
<evidence type="ECO:0000313" key="1">
    <source>
        <dbReference type="EMBL" id="QPH53972.1"/>
    </source>
</evidence>
<gene>
    <name evidence="1" type="ORF">I0K15_19730</name>
</gene>
<proteinExistence type="predicted"/>
<organism evidence="1 2">
    <name type="scientific">Pontivivens ytuae</name>
    <dbReference type="NCBI Taxonomy" id="2789856"/>
    <lineage>
        <taxon>Bacteria</taxon>
        <taxon>Pseudomonadati</taxon>
        <taxon>Pseudomonadota</taxon>
        <taxon>Alphaproteobacteria</taxon>
        <taxon>Rhodobacterales</taxon>
        <taxon>Paracoccaceae</taxon>
        <taxon>Pontivivens</taxon>
    </lineage>
</organism>
<reference evidence="1 2" key="1">
    <citation type="submission" date="2020-11" db="EMBL/GenBank/DDBJ databases">
        <title>Description of Pontivivens ytuae sp. nov. isolated from deep sea sediment of Mariana Trench.</title>
        <authorList>
            <person name="Wang Z."/>
            <person name="Sun Q.-L."/>
            <person name="Xu X.-D."/>
            <person name="Tang Y.-Z."/>
            <person name="Zhang J."/>
        </authorList>
    </citation>
    <scope>NUCLEOTIDE SEQUENCE [LARGE SCALE GENOMIC DNA]</scope>
    <source>
        <strain evidence="1 2">MT2928</strain>
    </source>
</reference>
<dbReference type="KEGG" id="poz:I0K15_19730"/>
<dbReference type="AlphaFoldDB" id="A0A7S9LRJ0"/>